<protein>
    <submittedName>
        <fullName evidence="8">UPF0193 protein EVG1</fullName>
    </submittedName>
</protein>
<dbReference type="InterPro" id="IPR013087">
    <property type="entry name" value="Znf_C2H2_type"/>
</dbReference>
<name>A0A556TTC7_BAGYA</name>
<feature type="compositionally biased region" description="Basic and acidic residues" evidence="6">
    <location>
        <begin position="254"/>
        <end position="265"/>
    </location>
</feature>
<evidence type="ECO:0000256" key="3">
    <source>
        <dbReference type="ARBA" id="ARBA00022771"/>
    </source>
</evidence>
<reference evidence="8 9" key="1">
    <citation type="journal article" date="2019" name="Genome Biol. Evol.">
        <title>Whole-Genome Sequencing of the Giant Devil Catfish, Bagarius yarrelli.</title>
        <authorList>
            <person name="Jiang W."/>
            <person name="Lv Y."/>
            <person name="Cheng L."/>
            <person name="Yang K."/>
            <person name="Chao B."/>
            <person name="Wang X."/>
            <person name="Li Y."/>
            <person name="Pan X."/>
            <person name="You X."/>
            <person name="Zhang Y."/>
            <person name="Yang J."/>
            <person name="Li J."/>
            <person name="Zhang X."/>
            <person name="Liu S."/>
            <person name="Sun C."/>
            <person name="Yang J."/>
            <person name="Shi Q."/>
        </authorList>
    </citation>
    <scope>NUCLEOTIDE SEQUENCE [LARGE SCALE GENOMIC DNA]</scope>
    <source>
        <strain evidence="8">JWS20170419001</strain>
        <tissue evidence="8">Muscle</tissue>
    </source>
</reference>
<dbReference type="InterPro" id="IPR036236">
    <property type="entry name" value="Znf_C2H2_sf"/>
</dbReference>
<organism evidence="8 9">
    <name type="scientific">Bagarius yarrelli</name>
    <name type="common">Goonch</name>
    <name type="synonym">Bagrus yarrelli</name>
    <dbReference type="NCBI Taxonomy" id="175774"/>
    <lineage>
        <taxon>Eukaryota</taxon>
        <taxon>Metazoa</taxon>
        <taxon>Chordata</taxon>
        <taxon>Craniata</taxon>
        <taxon>Vertebrata</taxon>
        <taxon>Euteleostomi</taxon>
        <taxon>Actinopterygii</taxon>
        <taxon>Neopterygii</taxon>
        <taxon>Teleostei</taxon>
        <taxon>Ostariophysi</taxon>
        <taxon>Siluriformes</taxon>
        <taxon>Sisoridae</taxon>
        <taxon>Sisorinae</taxon>
        <taxon>Bagarius</taxon>
    </lineage>
</organism>
<evidence type="ECO:0000256" key="4">
    <source>
        <dbReference type="ARBA" id="ARBA00022833"/>
    </source>
</evidence>
<gene>
    <name evidence="8" type="ORF">Baya_4739</name>
</gene>
<feature type="region of interest" description="Disordered" evidence="6">
    <location>
        <begin position="225"/>
        <end position="279"/>
    </location>
</feature>
<keyword evidence="4" id="KW-0862">Zinc</keyword>
<evidence type="ECO:0000259" key="7">
    <source>
        <dbReference type="PROSITE" id="PS50157"/>
    </source>
</evidence>
<dbReference type="GO" id="GO:0008270">
    <property type="term" value="F:zinc ion binding"/>
    <property type="evidence" value="ECO:0007669"/>
    <property type="project" value="UniProtKB-KW"/>
</dbReference>
<feature type="region of interest" description="Disordered" evidence="6">
    <location>
        <begin position="386"/>
        <end position="479"/>
    </location>
</feature>
<dbReference type="Proteomes" id="UP000319801">
    <property type="component" value="Unassembled WGS sequence"/>
</dbReference>
<feature type="compositionally biased region" description="Polar residues" evidence="6">
    <location>
        <begin position="451"/>
        <end position="469"/>
    </location>
</feature>
<keyword evidence="1" id="KW-0479">Metal-binding</keyword>
<dbReference type="SUPFAM" id="SSF57667">
    <property type="entry name" value="beta-beta-alpha zinc fingers"/>
    <property type="match status" value="1"/>
</dbReference>
<keyword evidence="2" id="KW-0677">Repeat</keyword>
<dbReference type="Pfam" id="PF05250">
    <property type="entry name" value="UPF0193"/>
    <property type="match status" value="1"/>
</dbReference>
<evidence type="ECO:0000256" key="6">
    <source>
        <dbReference type="SAM" id="MobiDB-lite"/>
    </source>
</evidence>
<dbReference type="PANTHER" id="PTHR28348">
    <property type="entry name" value="UPF0193 PROTEIN EVG1"/>
    <property type="match status" value="1"/>
</dbReference>
<dbReference type="AlphaFoldDB" id="A0A556TTC7"/>
<sequence>MQLQDVELVASGQSETLCYNTEPQHTDKSVLKLCVVKLVDIRKVHTMNLNLSEENLPTEGDSSIIDGDRETIQNQLKMISVKLVDCIKAKADQDPSSRDFRTSSEFTDKSNRFDVDQQTLRAQLKLALVRLVDCKKVPGTQAAEVEPEDGDHEFNNNSSRDQQTLPAQLKMSSVRLVDCGKIQSQNSAAVDELEGKSSRIDKDQQTPETQLKMCLVRLVDCGKTPDRKTAAKGEPGDKPNYVFWGGTNQPSNQEVKEQSNKRQSDQHVTFGKSSNVGKSVAHCKEQRVYRGSLDFSGHQNAHTEEKQYDCTQCGQEFSPPSRLRRHPRMERIKSVSNSTTGLWDCPRFKYSKDTQELMQVMMREARLTNFQQRLINNELKKGGALPLICDPTSPTAPEQPKRGVSKQTVLSSRPQRRSAEQCKAGDNYTRERFRPSATRNLEKEKHRLQSILATGQEEIQPSSSQTGPSHGTEESEKDRFQEVLDEIEERREFLEEMYALGRGRQYHQIINTEISQKIRELELIDKARSEALRMKKEEKEKIQE</sequence>
<dbReference type="FunFam" id="3.30.160.60:FF:000100">
    <property type="entry name" value="Zinc finger 45-like"/>
    <property type="match status" value="1"/>
</dbReference>
<proteinExistence type="predicted"/>
<evidence type="ECO:0000256" key="2">
    <source>
        <dbReference type="ARBA" id="ARBA00022737"/>
    </source>
</evidence>
<accession>A0A556TTC7</accession>
<keyword evidence="9" id="KW-1185">Reference proteome</keyword>
<comment type="caution">
    <text evidence="8">The sequence shown here is derived from an EMBL/GenBank/DDBJ whole genome shotgun (WGS) entry which is preliminary data.</text>
</comment>
<evidence type="ECO:0000313" key="9">
    <source>
        <dbReference type="Proteomes" id="UP000319801"/>
    </source>
</evidence>
<dbReference type="InterPro" id="IPR007914">
    <property type="entry name" value="UPF0193"/>
</dbReference>
<evidence type="ECO:0000256" key="1">
    <source>
        <dbReference type="ARBA" id="ARBA00022723"/>
    </source>
</evidence>
<feature type="region of interest" description="Disordered" evidence="6">
    <location>
        <begin position="142"/>
        <end position="164"/>
    </location>
</feature>
<evidence type="ECO:0000313" key="8">
    <source>
        <dbReference type="EMBL" id="TSK62611.1"/>
    </source>
</evidence>
<feature type="compositionally biased region" description="Polar residues" evidence="6">
    <location>
        <begin position="155"/>
        <end position="164"/>
    </location>
</feature>
<feature type="domain" description="C2H2-type" evidence="7">
    <location>
        <begin position="308"/>
        <end position="329"/>
    </location>
</feature>
<dbReference type="PANTHER" id="PTHR28348:SF1">
    <property type="entry name" value="UPF0193 PROTEIN EVG1"/>
    <property type="match status" value="1"/>
</dbReference>
<dbReference type="PROSITE" id="PS50157">
    <property type="entry name" value="ZINC_FINGER_C2H2_2"/>
    <property type="match status" value="1"/>
</dbReference>
<dbReference type="OrthoDB" id="189770at2759"/>
<dbReference type="Gene3D" id="3.30.160.60">
    <property type="entry name" value="Classic Zinc Finger"/>
    <property type="match status" value="1"/>
</dbReference>
<keyword evidence="3 5" id="KW-0863">Zinc-finger</keyword>
<evidence type="ECO:0000256" key="5">
    <source>
        <dbReference type="PROSITE-ProRule" id="PRU00042"/>
    </source>
</evidence>
<dbReference type="EMBL" id="VCAZ01000017">
    <property type="protein sequence ID" value="TSK62611.1"/>
    <property type="molecule type" value="Genomic_DNA"/>
</dbReference>
<feature type="compositionally biased region" description="Basic and acidic residues" evidence="6">
    <location>
        <begin position="225"/>
        <end position="237"/>
    </location>
</feature>
<feature type="compositionally biased region" description="Basic and acidic residues" evidence="6">
    <location>
        <begin position="428"/>
        <end position="447"/>
    </location>
</feature>